<evidence type="ECO:0000313" key="2">
    <source>
        <dbReference type="EMBL" id="MBB4906421.1"/>
    </source>
</evidence>
<feature type="region of interest" description="Disordered" evidence="1">
    <location>
        <begin position="1"/>
        <end position="29"/>
    </location>
</feature>
<dbReference type="AlphaFoldDB" id="A0A7W7VDQ1"/>
<sequence length="94" mass="10141">MDSIHGRPSSMLAYRPEGPEQVRAAGPVSGLMAREADFTDRDQAGEQNLVRYMTAAQHGVTAHRTGVNGTGTEYDATDQANADPFDRMTAESEV</sequence>
<reference evidence="2 3" key="1">
    <citation type="submission" date="2020-08" db="EMBL/GenBank/DDBJ databases">
        <title>Genomic Encyclopedia of Type Strains, Phase III (KMG-III): the genomes of soil and plant-associated and newly described type strains.</title>
        <authorList>
            <person name="Whitman W."/>
        </authorList>
    </citation>
    <scope>NUCLEOTIDE SEQUENCE [LARGE SCALE GENOMIC DNA]</scope>
    <source>
        <strain evidence="2 3">CECT 8960</strain>
    </source>
</reference>
<organism evidence="2 3">
    <name type="scientific">Actinophytocola algeriensis</name>
    <dbReference type="NCBI Taxonomy" id="1768010"/>
    <lineage>
        <taxon>Bacteria</taxon>
        <taxon>Bacillati</taxon>
        <taxon>Actinomycetota</taxon>
        <taxon>Actinomycetes</taxon>
        <taxon>Pseudonocardiales</taxon>
        <taxon>Pseudonocardiaceae</taxon>
    </lineage>
</organism>
<dbReference type="RefSeq" id="WP_184810636.1">
    <property type="nucleotide sequence ID" value="NZ_JACHJQ010000003.1"/>
</dbReference>
<name>A0A7W7VDQ1_9PSEU</name>
<feature type="compositionally biased region" description="Basic and acidic residues" evidence="1">
    <location>
        <begin position="84"/>
        <end position="94"/>
    </location>
</feature>
<gene>
    <name evidence="2" type="ORF">FHR82_002641</name>
</gene>
<comment type="caution">
    <text evidence="2">The sequence shown here is derived from an EMBL/GenBank/DDBJ whole genome shotgun (WGS) entry which is preliminary data.</text>
</comment>
<accession>A0A7W7VDQ1</accession>
<keyword evidence="3" id="KW-1185">Reference proteome</keyword>
<dbReference type="Proteomes" id="UP000520767">
    <property type="component" value="Unassembled WGS sequence"/>
</dbReference>
<protein>
    <submittedName>
        <fullName evidence="2">Uncharacterized protein</fullName>
    </submittedName>
</protein>
<dbReference type="EMBL" id="JACHJQ010000003">
    <property type="protein sequence ID" value="MBB4906421.1"/>
    <property type="molecule type" value="Genomic_DNA"/>
</dbReference>
<evidence type="ECO:0000256" key="1">
    <source>
        <dbReference type="SAM" id="MobiDB-lite"/>
    </source>
</evidence>
<proteinExistence type="predicted"/>
<feature type="region of interest" description="Disordered" evidence="1">
    <location>
        <begin position="63"/>
        <end position="94"/>
    </location>
</feature>
<evidence type="ECO:0000313" key="3">
    <source>
        <dbReference type="Proteomes" id="UP000520767"/>
    </source>
</evidence>